<reference evidence="10 11" key="1">
    <citation type="submission" date="2020-03" db="EMBL/GenBank/DDBJ databases">
        <title>WGS of actinomycetes isolated from Thailand.</title>
        <authorList>
            <person name="Thawai C."/>
        </authorList>
    </citation>
    <scope>NUCLEOTIDE SEQUENCE [LARGE SCALE GENOMIC DNA]</scope>
    <source>
        <strain evidence="10 11">PLAI 1-29</strain>
    </source>
</reference>
<evidence type="ECO:0000256" key="7">
    <source>
        <dbReference type="SAM" id="MobiDB-lite"/>
    </source>
</evidence>
<dbReference type="PANTHER" id="PTHR30509:SF9">
    <property type="entry name" value="MULTIDRUG RESISTANCE PROTEIN MDTO"/>
    <property type="match status" value="1"/>
</dbReference>
<evidence type="ECO:0000256" key="3">
    <source>
        <dbReference type="ARBA" id="ARBA00022692"/>
    </source>
</evidence>
<evidence type="ECO:0000313" key="10">
    <source>
        <dbReference type="EMBL" id="NJP99828.1"/>
    </source>
</evidence>
<evidence type="ECO:0000259" key="9">
    <source>
        <dbReference type="Pfam" id="PF13515"/>
    </source>
</evidence>
<keyword evidence="3 8" id="KW-0812">Transmembrane</keyword>
<evidence type="ECO:0000256" key="8">
    <source>
        <dbReference type="SAM" id="Phobius"/>
    </source>
</evidence>
<dbReference type="Pfam" id="PF13515">
    <property type="entry name" value="FUSC_2"/>
    <property type="match status" value="1"/>
</dbReference>
<evidence type="ECO:0000256" key="2">
    <source>
        <dbReference type="ARBA" id="ARBA00022475"/>
    </source>
</evidence>
<dbReference type="Proteomes" id="UP000695264">
    <property type="component" value="Unassembled WGS sequence"/>
</dbReference>
<comment type="similarity">
    <text evidence="6">Belongs to the YccS/YhfK family.</text>
</comment>
<feature type="transmembrane region" description="Helical" evidence="8">
    <location>
        <begin position="295"/>
        <end position="315"/>
    </location>
</feature>
<evidence type="ECO:0000313" key="11">
    <source>
        <dbReference type="Proteomes" id="UP000695264"/>
    </source>
</evidence>
<keyword evidence="4 8" id="KW-1133">Transmembrane helix</keyword>
<evidence type="ECO:0000256" key="1">
    <source>
        <dbReference type="ARBA" id="ARBA00004651"/>
    </source>
</evidence>
<proteinExistence type="inferred from homology"/>
<dbReference type="EMBL" id="JAATEN010000003">
    <property type="protein sequence ID" value="NJP99828.1"/>
    <property type="molecule type" value="Genomic_DNA"/>
</dbReference>
<feature type="transmembrane region" description="Helical" evidence="8">
    <location>
        <begin position="399"/>
        <end position="416"/>
    </location>
</feature>
<evidence type="ECO:0000256" key="4">
    <source>
        <dbReference type="ARBA" id="ARBA00022989"/>
    </source>
</evidence>
<name>A0ABX1BWZ2_9ACTN</name>
<evidence type="ECO:0000256" key="5">
    <source>
        <dbReference type="ARBA" id="ARBA00023136"/>
    </source>
</evidence>
<sequence>MIQDRLEDSDPDEQTAASVERRVAGMEVSAERLAAVLLDHDRPPHTPSVTARLRELYQAVSRDWLLQRTPVGLGYVRERLLGYCETERLAREPASDQEVLRAIGELVYSALGLEIALGRGDGDADDRPRTSRYREELETEELSRRAERERPEGGGRAVPLSGEGARDGARADAGAPGTDGERGRPGTDGSSDGGGRALGAGKAWSFGRKPKDKNKNKNNDEPKDPKGKEKRKGERERAGETARKDGATPGTDAEEPSDGEPRGLRRPSTRTAFQVTVGSALAIAGGELLSPQRWYWAVLTCWVVFLGTASTGEILVKGYRRLTGTAIGVFAGAGLAGLAGGRPGLAFGIILICVFAAFYVAPVSHTLTSFFMTSMLGLLFTLLDTYSSAVLLLRVEETLIGVACGLIAALLVLPIRTSEHTDGLLRTVLERMRDVTEEAVRRLSGERGGSAPVAGADLLEAARELDDALDGLRAAVKPLTHPISPLRTRSQTARYILALLDGGAYHVRSLAAVAEQVTGGSRISPDPRVASAAGRLSRNLRTLTDSLAEPGERPAEGGVLLPASDTLTLAVIEHPARSPVGARVARHIQRLDEIVIGLAEPLGVPVEGGGTRGRTPSGGKPAPPNGQDDAGGAAA</sequence>
<comment type="caution">
    <text evidence="10">The sequence shown here is derived from an EMBL/GenBank/DDBJ whole genome shotgun (WGS) entry which is preliminary data.</text>
</comment>
<feature type="region of interest" description="Disordered" evidence="7">
    <location>
        <begin position="118"/>
        <end position="270"/>
    </location>
</feature>
<keyword evidence="2" id="KW-1003">Cell membrane</keyword>
<feature type="transmembrane region" description="Helical" evidence="8">
    <location>
        <begin position="370"/>
        <end position="393"/>
    </location>
</feature>
<dbReference type="PANTHER" id="PTHR30509">
    <property type="entry name" value="P-HYDROXYBENZOIC ACID EFFLUX PUMP SUBUNIT-RELATED"/>
    <property type="match status" value="1"/>
</dbReference>
<dbReference type="InterPro" id="IPR049453">
    <property type="entry name" value="Memb_transporter_dom"/>
</dbReference>
<keyword evidence="11" id="KW-1185">Reference proteome</keyword>
<evidence type="ECO:0000256" key="6">
    <source>
        <dbReference type="ARBA" id="ARBA00043993"/>
    </source>
</evidence>
<feature type="region of interest" description="Disordered" evidence="7">
    <location>
        <begin position="602"/>
        <end position="635"/>
    </location>
</feature>
<gene>
    <name evidence="10" type="ORF">HCK00_04550</name>
</gene>
<comment type="subcellular location">
    <subcellularLocation>
        <location evidence="1">Cell membrane</location>
        <topology evidence="1">Multi-pass membrane protein</topology>
    </subcellularLocation>
</comment>
<organism evidence="10 11">
    <name type="scientific">Streptomyces zingiberis</name>
    <dbReference type="NCBI Taxonomy" id="2053010"/>
    <lineage>
        <taxon>Bacteria</taxon>
        <taxon>Bacillati</taxon>
        <taxon>Actinomycetota</taxon>
        <taxon>Actinomycetes</taxon>
        <taxon>Kitasatosporales</taxon>
        <taxon>Streptomycetaceae</taxon>
        <taxon>Streptomyces</taxon>
    </lineage>
</organism>
<accession>A0ABX1BWZ2</accession>
<feature type="compositionally biased region" description="Basic and acidic residues" evidence="7">
    <location>
        <begin position="213"/>
        <end position="246"/>
    </location>
</feature>
<feature type="transmembrane region" description="Helical" evidence="8">
    <location>
        <begin position="345"/>
        <end position="363"/>
    </location>
</feature>
<keyword evidence="5 8" id="KW-0472">Membrane</keyword>
<feature type="compositionally biased region" description="Basic and acidic residues" evidence="7">
    <location>
        <begin position="120"/>
        <end position="153"/>
    </location>
</feature>
<feature type="domain" description="Integral membrane bound transporter" evidence="9">
    <location>
        <begin position="282"/>
        <end position="407"/>
    </location>
</feature>
<protein>
    <submittedName>
        <fullName evidence="10">FUSC family protein</fullName>
    </submittedName>
</protein>